<keyword evidence="1" id="KW-0472">Membrane</keyword>
<evidence type="ECO:0000313" key="2">
    <source>
        <dbReference type="EMBL" id="PWK51293.1"/>
    </source>
</evidence>
<evidence type="ECO:0000313" key="3">
    <source>
        <dbReference type="Proteomes" id="UP000245697"/>
    </source>
</evidence>
<dbReference type="OrthoDB" id="3297285at2"/>
<reference evidence="2 3" key="1">
    <citation type="submission" date="2018-05" db="EMBL/GenBank/DDBJ databases">
        <title>Genomic Encyclopedia of Archaeal and Bacterial Type Strains, Phase II (KMG-II): from individual species to whole genera.</title>
        <authorList>
            <person name="Goeker M."/>
        </authorList>
    </citation>
    <scope>NUCLEOTIDE SEQUENCE [LARGE SCALE GENOMIC DNA]</scope>
    <source>
        <strain evidence="2 3">DSM 45184</strain>
    </source>
</reference>
<accession>A0A316FSI8</accession>
<keyword evidence="1" id="KW-1133">Transmembrane helix</keyword>
<protein>
    <submittedName>
        <fullName evidence="2">Uncharacterized protein</fullName>
    </submittedName>
</protein>
<name>A0A316FSI8_9ACTN</name>
<dbReference type="RefSeq" id="WP_109589666.1">
    <property type="nucleotide sequence ID" value="NZ_BONA01000046.1"/>
</dbReference>
<comment type="caution">
    <text evidence="2">The sequence shown here is derived from an EMBL/GenBank/DDBJ whole genome shotgun (WGS) entry which is preliminary data.</text>
</comment>
<evidence type="ECO:0000256" key="1">
    <source>
        <dbReference type="SAM" id="Phobius"/>
    </source>
</evidence>
<sequence length="233" mass="25654">MESVLQTFLSAVPQATAIWLTILLALAVAVAVAALPRGVTVPEPPVEENRLADRLEAAADEAADVAERRRADWLTAQQAVDETWAAYEQASDEARRAGAATAFPLMSRRRKLGDNVDRQRYLHRAATELCRSQDLSIAQLNDVYAHRGWNPRLHPVQQEPVLLNAVRAHRFDAYQRAVEKERAAWRSADAAAETLRGLRAEAAAARLRGPVTEAGEQQVFAEHWTPAELPAAA</sequence>
<keyword evidence="3" id="KW-1185">Reference proteome</keyword>
<organism evidence="2 3">
    <name type="scientific">Actinoplanes xinjiangensis</name>
    <dbReference type="NCBI Taxonomy" id="512350"/>
    <lineage>
        <taxon>Bacteria</taxon>
        <taxon>Bacillati</taxon>
        <taxon>Actinomycetota</taxon>
        <taxon>Actinomycetes</taxon>
        <taxon>Micromonosporales</taxon>
        <taxon>Micromonosporaceae</taxon>
        <taxon>Actinoplanes</taxon>
    </lineage>
</organism>
<dbReference type="Proteomes" id="UP000245697">
    <property type="component" value="Unassembled WGS sequence"/>
</dbReference>
<proteinExistence type="predicted"/>
<dbReference type="EMBL" id="QGGR01000002">
    <property type="protein sequence ID" value="PWK51293.1"/>
    <property type="molecule type" value="Genomic_DNA"/>
</dbReference>
<dbReference type="AlphaFoldDB" id="A0A316FSI8"/>
<keyword evidence="1" id="KW-0812">Transmembrane</keyword>
<feature type="transmembrane region" description="Helical" evidence="1">
    <location>
        <begin position="16"/>
        <end position="35"/>
    </location>
</feature>
<gene>
    <name evidence="2" type="ORF">BC793_102321</name>
</gene>